<dbReference type="InterPro" id="IPR011044">
    <property type="entry name" value="Quino_amine_DH_bsu"/>
</dbReference>
<reference evidence="2 3" key="1">
    <citation type="submission" date="2019-01" db="EMBL/GenBank/DDBJ databases">
        <title>A draft genome assembly of the solar-powered sea slug Elysia chlorotica.</title>
        <authorList>
            <person name="Cai H."/>
            <person name="Li Q."/>
            <person name="Fang X."/>
            <person name="Li J."/>
            <person name="Curtis N.E."/>
            <person name="Altenburger A."/>
            <person name="Shibata T."/>
            <person name="Feng M."/>
            <person name="Maeda T."/>
            <person name="Schwartz J.A."/>
            <person name="Shigenobu S."/>
            <person name="Lundholm N."/>
            <person name="Nishiyama T."/>
            <person name="Yang H."/>
            <person name="Hasebe M."/>
            <person name="Li S."/>
            <person name="Pierce S.K."/>
            <person name="Wang J."/>
        </authorList>
    </citation>
    <scope>NUCLEOTIDE SEQUENCE [LARGE SCALE GENOMIC DNA]</scope>
    <source>
        <strain evidence="2">EC2010</strain>
        <tissue evidence="2">Whole organism of an adult</tissue>
    </source>
</reference>
<gene>
    <name evidence="2" type="ORF">EGW08_022158</name>
</gene>
<sequence>MNILKLALLVVFTEAAHAATVGHDMFSHRITKGQLREPLLNDISGMAASRVFPGIVYVHNYQGDGNYIYAVDVENAKLVATFVIQGAQNFDWEDIAYGPCRDDCKQTPCSASAVPSRFCLYISDTGSHGGAGAADVIYMVREPTALNDSALPVVDRLIFSWSEPDAESLFVTPDARLFIMSKVYTGRAMIAELPDSGWGSTVTLDLANTGIMKVTTTHNDPQGADLSPDGKELLIVAEEEVFYYSVPDGDFINAVRTTVPESIYSYTREPNTEGIAWTPDGKGFHVIARGDNPYVYYYAKDVASSGPGIGR</sequence>
<proteinExistence type="predicted"/>
<name>A0A3S0Z600_ELYCH</name>
<dbReference type="OrthoDB" id="6109891at2759"/>
<dbReference type="AlphaFoldDB" id="A0A3S0Z600"/>
<feature type="signal peptide" evidence="1">
    <location>
        <begin position="1"/>
        <end position="18"/>
    </location>
</feature>
<comment type="caution">
    <text evidence="2">The sequence shown here is derived from an EMBL/GenBank/DDBJ whole genome shotgun (WGS) entry which is preliminary data.</text>
</comment>
<evidence type="ECO:0000313" key="3">
    <source>
        <dbReference type="Proteomes" id="UP000271974"/>
    </source>
</evidence>
<dbReference type="EMBL" id="RQTK01001496">
    <property type="protein sequence ID" value="RUS70083.1"/>
    <property type="molecule type" value="Genomic_DNA"/>
</dbReference>
<evidence type="ECO:0000256" key="1">
    <source>
        <dbReference type="SAM" id="SignalP"/>
    </source>
</evidence>
<evidence type="ECO:0008006" key="4">
    <source>
        <dbReference type="Google" id="ProtNLM"/>
    </source>
</evidence>
<feature type="chain" id="PRO_5018600943" description="Dipeptidylpeptidase IV N-terminal domain-containing protein" evidence="1">
    <location>
        <begin position="19"/>
        <end position="311"/>
    </location>
</feature>
<protein>
    <recommendedName>
        <fullName evidence="4">Dipeptidylpeptidase IV N-terminal domain-containing protein</fullName>
    </recommendedName>
</protein>
<accession>A0A3S0Z600</accession>
<dbReference type="SUPFAM" id="SSF50969">
    <property type="entry name" value="YVTN repeat-like/Quinoprotein amine dehydrogenase"/>
    <property type="match status" value="1"/>
</dbReference>
<evidence type="ECO:0000313" key="2">
    <source>
        <dbReference type="EMBL" id="RUS70083.1"/>
    </source>
</evidence>
<dbReference type="Proteomes" id="UP000271974">
    <property type="component" value="Unassembled WGS sequence"/>
</dbReference>
<keyword evidence="1" id="KW-0732">Signal</keyword>
<keyword evidence="3" id="KW-1185">Reference proteome</keyword>
<organism evidence="2 3">
    <name type="scientific">Elysia chlorotica</name>
    <name type="common">Eastern emerald elysia</name>
    <name type="synonym">Sea slug</name>
    <dbReference type="NCBI Taxonomy" id="188477"/>
    <lineage>
        <taxon>Eukaryota</taxon>
        <taxon>Metazoa</taxon>
        <taxon>Spiralia</taxon>
        <taxon>Lophotrochozoa</taxon>
        <taxon>Mollusca</taxon>
        <taxon>Gastropoda</taxon>
        <taxon>Heterobranchia</taxon>
        <taxon>Euthyneura</taxon>
        <taxon>Panpulmonata</taxon>
        <taxon>Sacoglossa</taxon>
        <taxon>Placobranchoidea</taxon>
        <taxon>Plakobranchidae</taxon>
        <taxon>Elysia</taxon>
    </lineage>
</organism>